<dbReference type="Proteomes" id="UP001285441">
    <property type="component" value="Unassembled WGS sequence"/>
</dbReference>
<dbReference type="EMBL" id="JAULSW010000004">
    <property type="protein sequence ID" value="KAK3385887.1"/>
    <property type="molecule type" value="Genomic_DNA"/>
</dbReference>
<name>A0AAE0NQK1_9PEZI</name>
<dbReference type="PANTHER" id="PTHR35040">
    <property type="match status" value="1"/>
</dbReference>
<evidence type="ECO:0000313" key="2">
    <source>
        <dbReference type="EMBL" id="KAK3385887.1"/>
    </source>
</evidence>
<dbReference type="AlphaFoldDB" id="A0AAE0NQK1"/>
<protein>
    <submittedName>
        <fullName evidence="2">Spherulation-specific family 4-domain-containing protein</fullName>
    </submittedName>
</protein>
<evidence type="ECO:0000313" key="3">
    <source>
        <dbReference type="Proteomes" id="UP001285441"/>
    </source>
</evidence>
<keyword evidence="1" id="KW-0732">Signal</keyword>
<reference evidence="2" key="2">
    <citation type="submission" date="2023-06" db="EMBL/GenBank/DDBJ databases">
        <authorList>
            <consortium name="Lawrence Berkeley National Laboratory"/>
            <person name="Haridas S."/>
            <person name="Hensen N."/>
            <person name="Bonometti L."/>
            <person name="Westerberg I."/>
            <person name="Brannstrom I.O."/>
            <person name="Guillou S."/>
            <person name="Cros-Aarteil S."/>
            <person name="Calhoun S."/>
            <person name="Kuo A."/>
            <person name="Mondo S."/>
            <person name="Pangilinan J."/>
            <person name="Riley R."/>
            <person name="LaButti K."/>
            <person name="Andreopoulos B."/>
            <person name="Lipzen A."/>
            <person name="Chen C."/>
            <person name="Yanf M."/>
            <person name="Daum C."/>
            <person name="Ng V."/>
            <person name="Clum A."/>
            <person name="Steindorff A."/>
            <person name="Ohm R."/>
            <person name="Martin F."/>
            <person name="Silar P."/>
            <person name="Natvig D."/>
            <person name="Lalanne C."/>
            <person name="Gautier V."/>
            <person name="Ament-velasquez S.L."/>
            <person name="Kruys A."/>
            <person name="Hutchinson M.I."/>
            <person name="Powell A.J."/>
            <person name="Barry K."/>
            <person name="Miller A.N."/>
            <person name="Grigoriev I.V."/>
            <person name="Debuchy R."/>
            <person name="Gladieux P."/>
            <person name="Thoren M.H."/>
            <person name="Johannesson H."/>
        </authorList>
    </citation>
    <scope>NUCLEOTIDE SEQUENCE</scope>
    <source>
        <strain evidence="2">CBS 232.78</strain>
    </source>
</reference>
<accession>A0AAE0NQK1</accession>
<proteinExistence type="predicted"/>
<feature type="chain" id="PRO_5042177915" evidence="1">
    <location>
        <begin position="16"/>
        <end position="319"/>
    </location>
</feature>
<dbReference type="PANTHER" id="PTHR35040:SF9">
    <property type="entry name" value="4-LIKE CELL SURFACE PROTEIN, PUTATIVE (AFU_ORTHOLOGUE AFUA_4G14080)-RELATED"/>
    <property type="match status" value="1"/>
</dbReference>
<keyword evidence="3" id="KW-1185">Reference proteome</keyword>
<feature type="signal peptide" evidence="1">
    <location>
        <begin position="1"/>
        <end position="15"/>
    </location>
</feature>
<reference evidence="2" key="1">
    <citation type="journal article" date="2023" name="Mol. Phylogenet. Evol.">
        <title>Genome-scale phylogeny and comparative genomics of the fungal order Sordariales.</title>
        <authorList>
            <person name="Hensen N."/>
            <person name="Bonometti L."/>
            <person name="Westerberg I."/>
            <person name="Brannstrom I.O."/>
            <person name="Guillou S."/>
            <person name="Cros-Aarteil S."/>
            <person name="Calhoun S."/>
            <person name="Haridas S."/>
            <person name="Kuo A."/>
            <person name="Mondo S."/>
            <person name="Pangilinan J."/>
            <person name="Riley R."/>
            <person name="LaButti K."/>
            <person name="Andreopoulos B."/>
            <person name="Lipzen A."/>
            <person name="Chen C."/>
            <person name="Yan M."/>
            <person name="Daum C."/>
            <person name="Ng V."/>
            <person name="Clum A."/>
            <person name="Steindorff A."/>
            <person name="Ohm R.A."/>
            <person name="Martin F."/>
            <person name="Silar P."/>
            <person name="Natvig D.O."/>
            <person name="Lalanne C."/>
            <person name="Gautier V."/>
            <person name="Ament-Velasquez S.L."/>
            <person name="Kruys A."/>
            <person name="Hutchinson M.I."/>
            <person name="Powell A.J."/>
            <person name="Barry K."/>
            <person name="Miller A.N."/>
            <person name="Grigoriev I.V."/>
            <person name="Debuchy R."/>
            <person name="Gladieux P."/>
            <person name="Hiltunen Thoren M."/>
            <person name="Johannesson H."/>
        </authorList>
    </citation>
    <scope>NUCLEOTIDE SEQUENCE</scope>
    <source>
        <strain evidence="2">CBS 232.78</strain>
    </source>
</reference>
<comment type="caution">
    <text evidence="2">The sequence shown here is derived from an EMBL/GenBank/DDBJ whole genome shotgun (WGS) entry which is preliminary data.</text>
</comment>
<organism evidence="2 3">
    <name type="scientific">Podospora didyma</name>
    <dbReference type="NCBI Taxonomy" id="330526"/>
    <lineage>
        <taxon>Eukaryota</taxon>
        <taxon>Fungi</taxon>
        <taxon>Dikarya</taxon>
        <taxon>Ascomycota</taxon>
        <taxon>Pezizomycotina</taxon>
        <taxon>Sordariomycetes</taxon>
        <taxon>Sordariomycetidae</taxon>
        <taxon>Sordariales</taxon>
        <taxon>Podosporaceae</taxon>
        <taxon>Podospora</taxon>
    </lineage>
</organism>
<gene>
    <name evidence="2" type="ORF">B0H63DRAFT_544360</name>
</gene>
<sequence length="319" mass="33952">MFLPLITALIATAAATDLLIPLYQYPLNNGAVWKPIEDAMTANPSLIHKIVINPDNGPGGKGFGIEDGWYKNGALNIATHKNAQLLGYVHTSTDGGVTRCNAPLAEVKANITRWSDWVAQGVAVKGIFIDEAPADSKNDCVAYMRELTDFIRNDDTLGFAKPRLVIFNPGGTGALQPYYDLKPTLILALETCFTSAPRGSYDGCFGDGSGYERYDHEGIGSSIDKVLFPNIGKQNAASTAVMVHGFHGSNGPSAGLEATEAVLSSMIQAAVSRKIGALFFNTAWYNQFSDGPADIGTVARLLNAANAGTSSKTFVKVRS</sequence>
<dbReference type="Pfam" id="PF12138">
    <property type="entry name" value="Spherulin4"/>
    <property type="match status" value="1"/>
</dbReference>
<evidence type="ECO:0000256" key="1">
    <source>
        <dbReference type="SAM" id="SignalP"/>
    </source>
</evidence>
<dbReference type="InterPro" id="IPR021986">
    <property type="entry name" value="Spherulin4"/>
</dbReference>